<accession>A9GRB7</accession>
<dbReference type="InterPro" id="IPR001789">
    <property type="entry name" value="Sig_transdc_resp-reg_receiver"/>
</dbReference>
<gene>
    <name evidence="5" type="ordered locus">sce0412</name>
</gene>
<dbReference type="SMART" id="SM00448">
    <property type="entry name" value="REC"/>
    <property type="match status" value="1"/>
</dbReference>
<dbReference type="Pfam" id="PF13487">
    <property type="entry name" value="HD_5"/>
    <property type="match status" value="1"/>
</dbReference>
<feature type="compositionally biased region" description="Low complexity" evidence="2">
    <location>
        <begin position="306"/>
        <end position="318"/>
    </location>
</feature>
<dbReference type="InterPro" id="IPR007831">
    <property type="entry name" value="T2SS_GspE_N"/>
</dbReference>
<feature type="region of interest" description="Disordered" evidence="2">
    <location>
        <begin position="210"/>
        <end position="232"/>
    </location>
</feature>
<organism evidence="5 6">
    <name type="scientific">Sorangium cellulosum (strain So ce56)</name>
    <name type="common">Polyangium cellulosum (strain So ce56)</name>
    <dbReference type="NCBI Taxonomy" id="448385"/>
    <lineage>
        <taxon>Bacteria</taxon>
        <taxon>Pseudomonadati</taxon>
        <taxon>Myxococcota</taxon>
        <taxon>Polyangia</taxon>
        <taxon>Polyangiales</taxon>
        <taxon>Polyangiaceae</taxon>
        <taxon>Sorangium</taxon>
    </lineage>
</organism>
<protein>
    <submittedName>
        <fullName evidence="5">Response regulator</fullName>
    </submittedName>
</protein>
<dbReference type="BioCyc" id="SCEL448385:SCE_RS02170-MONOMER"/>
<evidence type="ECO:0000313" key="6">
    <source>
        <dbReference type="Proteomes" id="UP000002139"/>
    </source>
</evidence>
<reference evidence="5 6" key="1">
    <citation type="journal article" date="2007" name="Nat. Biotechnol.">
        <title>Complete genome sequence of the myxobacterium Sorangium cellulosum.</title>
        <authorList>
            <person name="Schneiker S."/>
            <person name="Perlova O."/>
            <person name="Kaiser O."/>
            <person name="Gerth K."/>
            <person name="Alici A."/>
            <person name="Altmeyer M.O."/>
            <person name="Bartels D."/>
            <person name="Bekel T."/>
            <person name="Beyer S."/>
            <person name="Bode E."/>
            <person name="Bode H.B."/>
            <person name="Bolten C.J."/>
            <person name="Choudhuri J.V."/>
            <person name="Doss S."/>
            <person name="Elnakady Y.A."/>
            <person name="Frank B."/>
            <person name="Gaigalat L."/>
            <person name="Goesmann A."/>
            <person name="Groeger C."/>
            <person name="Gross F."/>
            <person name="Jelsbak L."/>
            <person name="Jelsbak L."/>
            <person name="Kalinowski J."/>
            <person name="Kegler C."/>
            <person name="Knauber T."/>
            <person name="Konietzny S."/>
            <person name="Kopp M."/>
            <person name="Krause L."/>
            <person name="Krug D."/>
            <person name="Linke B."/>
            <person name="Mahmud T."/>
            <person name="Martinez-Arias R."/>
            <person name="McHardy A.C."/>
            <person name="Merai M."/>
            <person name="Meyer F."/>
            <person name="Mormann S."/>
            <person name="Munoz-Dorado J."/>
            <person name="Perez J."/>
            <person name="Pradella S."/>
            <person name="Rachid S."/>
            <person name="Raddatz G."/>
            <person name="Rosenau F."/>
            <person name="Rueckert C."/>
            <person name="Sasse F."/>
            <person name="Scharfe M."/>
            <person name="Schuster S.C."/>
            <person name="Suen G."/>
            <person name="Treuner-Lange A."/>
            <person name="Velicer G.J."/>
            <person name="Vorholter F.-J."/>
            <person name="Weissman K.J."/>
            <person name="Welch R.D."/>
            <person name="Wenzel S.C."/>
            <person name="Whitworth D.E."/>
            <person name="Wilhelm S."/>
            <person name="Wittmann C."/>
            <person name="Bloecker H."/>
            <person name="Puehler A."/>
            <person name="Mueller R."/>
        </authorList>
    </citation>
    <scope>NUCLEOTIDE SEQUENCE [LARGE SCALE GENOMIC DNA]</scope>
    <source>
        <strain evidence="6">So ce56</strain>
    </source>
</reference>
<dbReference type="eggNOG" id="COG0745">
    <property type="taxonomic scope" value="Bacteria"/>
</dbReference>
<dbReference type="eggNOG" id="COG3437">
    <property type="taxonomic scope" value="Bacteria"/>
</dbReference>
<evidence type="ECO:0000313" key="5">
    <source>
        <dbReference type="EMBL" id="CAN90569.1"/>
    </source>
</evidence>
<dbReference type="InterPro" id="IPR037522">
    <property type="entry name" value="HD_GYP_dom"/>
</dbReference>
<feature type="region of interest" description="Disordered" evidence="2">
    <location>
        <begin position="282"/>
        <end position="323"/>
    </location>
</feature>
<evidence type="ECO:0000256" key="2">
    <source>
        <dbReference type="SAM" id="MobiDB-lite"/>
    </source>
</evidence>
<dbReference type="PROSITE" id="PS51832">
    <property type="entry name" value="HD_GYP"/>
    <property type="match status" value="1"/>
</dbReference>
<dbReference type="EMBL" id="AM746676">
    <property type="protein sequence ID" value="CAN90569.1"/>
    <property type="molecule type" value="Genomic_DNA"/>
</dbReference>
<dbReference type="PANTHER" id="PTHR45228">
    <property type="entry name" value="CYCLIC DI-GMP PHOSPHODIESTERASE TM_0186-RELATED"/>
    <property type="match status" value="1"/>
</dbReference>
<feature type="domain" description="HD-GYP" evidence="4">
    <location>
        <begin position="330"/>
        <end position="526"/>
    </location>
</feature>
<sequence>MASVQGLNQRIADRLVLEGRITPDDHRRAVEYAMRTRGRIEDAIIELDIVNEAELLKFIATVHNTRFVSTEKLSKAIIEPRVLAKVSAITATLHGVFPVLLDDRNTTLSVATADPDNDVALHEIRLAAGVRDVRAIVARPAAVRAAIAYHYRGDTTAFSSLLRPVNSFDEILYTNSNNPFERASMTHERASITHERASMTHVPAVVPQPAHGQTMHGQTMHGQTMHGQTMHGQPAHAAPAQAAPMHPQAMHVQPAHAAPAQAAPVPAALVTAPQVPAVMRAPSAPPRVAPAGPPPTPVPPSPPPQQHVAPAPISAPVAVAPPPPPPHPTTTHAYVETLNVLVSLLENARQDLRGHSSTVARIVRKLCERIGLPPTTVASYVASAYLHDLGKNGPYHLTALNVAEYEGHRLAATKSVDLPAHLMESVGLPQEVVSAISMMYERYDGSGFPDGLSGKEIPLGARILAVADTYADLTQNPRNPYRKALRPPEACDVLAQYRATIFDPNIVDLFRQVMTGDDMRAKLLSDRHQALIVDPDPEETTVLELRLLEQGFEVSIARNVAQARRELETKDIEVVVSEIDLEEPDAGLALRSDALKLGFGRDKTWVILTAKTDRQTAQRAFDLGVDDFVSKPASTDVMAAKLRQLIERRSTTTVPRGVSGSLAEMGLPDMIQILWHGRKTCALKIQANSMAGEIHFADGQVVHALWAGAQGEDAFYRMLTLREGDFRLDPSFSPSTRSITASPEALLLEGMRRLDEGTLS</sequence>
<dbReference type="RefSeq" id="WP_012233047.1">
    <property type="nucleotide sequence ID" value="NC_010162.1"/>
</dbReference>
<dbReference type="InterPro" id="IPR003607">
    <property type="entry name" value="HD/PDEase_dom"/>
</dbReference>
<dbReference type="Gene3D" id="3.40.50.2300">
    <property type="match status" value="1"/>
</dbReference>
<name>A9GRB7_SORC5</name>
<dbReference type="InterPro" id="IPR025497">
    <property type="entry name" value="PatA-like_N"/>
</dbReference>
<feature type="compositionally biased region" description="Pro residues" evidence="2">
    <location>
        <begin position="283"/>
        <end position="305"/>
    </location>
</feature>
<keyword evidence="6" id="KW-1185">Reference proteome</keyword>
<dbReference type="Pfam" id="PF05157">
    <property type="entry name" value="MshEN"/>
    <property type="match status" value="1"/>
</dbReference>
<proteinExistence type="predicted"/>
<dbReference type="CDD" id="cd00077">
    <property type="entry name" value="HDc"/>
    <property type="match status" value="1"/>
</dbReference>
<dbReference type="Pfam" id="PF14332">
    <property type="entry name" value="DUF4388"/>
    <property type="match status" value="1"/>
</dbReference>
<evidence type="ECO:0000256" key="1">
    <source>
        <dbReference type="PROSITE-ProRule" id="PRU00169"/>
    </source>
</evidence>
<dbReference type="eggNOG" id="COG3667">
    <property type="taxonomic scope" value="Bacteria"/>
</dbReference>
<dbReference type="Pfam" id="PF00072">
    <property type="entry name" value="Response_reg"/>
    <property type="match status" value="1"/>
</dbReference>
<dbReference type="SUPFAM" id="SSF160246">
    <property type="entry name" value="EspE N-terminal domain-like"/>
    <property type="match status" value="1"/>
</dbReference>
<dbReference type="Proteomes" id="UP000002139">
    <property type="component" value="Chromosome"/>
</dbReference>
<evidence type="ECO:0000259" key="4">
    <source>
        <dbReference type="PROSITE" id="PS51832"/>
    </source>
</evidence>
<dbReference type="SUPFAM" id="SSF52172">
    <property type="entry name" value="CheY-like"/>
    <property type="match status" value="1"/>
</dbReference>
<dbReference type="InterPro" id="IPR052020">
    <property type="entry name" value="Cyclic_di-GMP/3'3'-cGAMP_PDE"/>
</dbReference>
<dbReference type="STRING" id="448385.sce0412"/>
<dbReference type="SUPFAM" id="SSF109604">
    <property type="entry name" value="HD-domain/PDEase-like"/>
    <property type="match status" value="1"/>
</dbReference>
<feature type="compositionally biased region" description="Polar residues" evidence="2">
    <location>
        <begin position="215"/>
        <end position="227"/>
    </location>
</feature>
<evidence type="ECO:0000259" key="3">
    <source>
        <dbReference type="PROSITE" id="PS50110"/>
    </source>
</evidence>
<dbReference type="GO" id="GO:0000160">
    <property type="term" value="P:phosphorelay signal transduction system"/>
    <property type="evidence" value="ECO:0007669"/>
    <property type="project" value="InterPro"/>
</dbReference>
<feature type="domain" description="Response regulatory" evidence="3">
    <location>
        <begin position="529"/>
        <end position="646"/>
    </location>
</feature>
<dbReference type="InterPro" id="IPR011006">
    <property type="entry name" value="CheY-like_superfamily"/>
</dbReference>
<dbReference type="Gene3D" id="3.30.300.160">
    <property type="entry name" value="Type II secretion system, protein E, N-terminal domain"/>
    <property type="match status" value="1"/>
</dbReference>
<dbReference type="InterPro" id="IPR037257">
    <property type="entry name" value="T2SS_E_N_sf"/>
</dbReference>
<dbReference type="PROSITE" id="PS50110">
    <property type="entry name" value="RESPONSE_REGULATORY"/>
    <property type="match status" value="1"/>
</dbReference>
<dbReference type="CDD" id="cd00156">
    <property type="entry name" value="REC"/>
    <property type="match status" value="1"/>
</dbReference>
<dbReference type="Gene3D" id="1.10.3210.10">
    <property type="entry name" value="Hypothetical protein af1432"/>
    <property type="match status" value="1"/>
</dbReference>
<dbReference type="KEGG" id="scl:sce0412"/>
<dbReference type="HOGENOM" id="CLU_415508_0_0_7"/>
<dbReference type="AlphaFoldDB" id="A9GRB7"/>
<comment type="caution">
    <text evidence="1">Lacks conserved residue(s) required for the propagation of feature annotation.</text>
</comment>